<keyword evidence="3" id="KW-0255">Endonuclease</keyword>
<comment type="similarity">
    <text evidence="5">Belongs to the YicC/YloC family.</text>
</comment>
<gene>
    <name evidence="8" type="ORF">METZ01_LOCUS21731</name>
</gene>
<sequence>MIRSMTGFGEAEEVTAAGVVRVEIKTVNHRFFNANIRTPTGFDRLEGDIQSWLRPFVSRGHVTYTLSIDRDTREANDTLPELDLERAKRYGELLETLRLELGVEAPVDLSHVSRFGEIFRAPDPGSASDQVEAEVIRQLTQAAATEVVALREAEGTRLQRDLEEHLQAIDEALVRVEEHAPERLVAERDRLRAAVAELTETLSVDEDRLEREIAYLAEKWDLNEEVVRFHSHLELFHETLQADASEPVGKRLGFLIQEMNREANTIGSKANDAQIAQTAVALKEDVERLREQVENVE</sequence>
<evidence type="ECO:0000259" key="6">
    <source>
        <dbReference type="Pfam" id="PF03755"/>
    </source>
</evidence>
<keyword evidence="4" id="KW-0378">Hydrolase</keyword>
<evidence type="ECO:0000256" key="4">
    <source>
        <dbReference type="ARBA" id="ARBA00022801"/>
    </source>
</evidence>
<evidence type="ECO:0000256" key="5">
    <source>
        <dbReference type="ARBA" id="ARBA00035648"/>
    </source>
</evidence>
<dbReference type="AlphaFoldDB" id="A0A381PS18"/>
<accession>A0A381PS18</accession>
<dbReference type="InterPro" id="IPR013551">
    <property type="entry name" value="YicC-like_C"/>
</dbReference>
<name>A0A381PS18_9ZZZZ</name>
<evidence type="ECO:0000256" key="3">
    <source>
        <dbReference type="ARBA" id="ARBA00022759"/>
    </source>
</evidence>
<reference evidence="8" key="1">
    <citation type="submission" date="2018-05" db="EMBL/GenBank/DDBJ databases">
        <authorList>
            <person name="Lanie J.A."/>
            <person name="Ng W.-L."/>
            <person name="Kazmierczak K.M."/>
            <person name="Andrzejewski T.M."/>
            <person name="Davidsen T.M."/>
            <person name="Wayne K.J."/>
            <person name="Tettelin H."/>
            <person name="Glass J.I."/>
            <person name="Rusch D."/>
            <person name="Podicherti R."/>
            <person name="Tsui H.-C.T."/>
            <person name="Winkler M.E."/>
        </authorList>
    </citation>
    <scope>NUCLEOTIDE SEQUENCE</scope>
</reference>
<evidence type="ECO:0000313" key="8">
    <source>
        <dbReference type="EMBL" id="SUZ68877.1"/>
    </source>
</evidence>
<dbReference type="Pfam" id="PF08340">
    <property type="entry name" value="YicC-like_C"/>
    <property type="match status" value="1"/>
</dbReference>
<proteinExistence type="inferred from homology"/>
<dbReference type="NCBIfam" id="TIGR00255">
    <property type="entry name" value="YicC/YloC family endoribonuclease"/>
    <property type="match status" value="1"/>
</dbReference>
<dbReference type="GO" id="GO:0004521">
    <property type="term" value="F:RNA endonuclease activity"/>
    <property type="evidence" value="ECO:0007669"/>
    <property type="project" value="InterPro"/>
</dbReference>
<feature type="domain" description="Endoribonuclease YicC-like N-terminal" evidence="6">
    <location>
        <begin position="2"/>
        <end position="159"/>
    </location>
</feature>
<protein>
    <recommendedName>
        <fullName evidence="9">YicC family protein</fullName>
    </recommendedName>
</protein>
<comment type="cofactor">
    <cofactor evidence="1">
        <name>a divalent metal cation</name>
        <dbReference type="ChEBI" id="CHEBI:60240"/>
    </cofactor>
</comment>
<evidence type="ECO:0000256" key="2">
    <source>
        <dbReference type="ARBA" id="ARBA00022722"/>
    </source>
</evidence>
<dbReference type="Pfam" id="PF03755">
    <property type="entry name" value="YicC-like_N"/>
    <property type="match status" value="1"/>
</dbReference>
<dbReference type="InterPro" id="IPR013527">
    <property type="entry name" value="YicC-like_N"/>
</dbReference>
<evidence type="ECO:0000259" key="7">
    <source>
        <dbReference type="Pfam" id="PF08340"/>
    </source>
</evidence>
<dbReference type="GO" id="GO:0016787">
    <property type="term" value="F:hydrolase activity"/>
    <property type="evidence" value="ECO:0007669"/>
    <property type="project" value="UniProtKB-KW"/>
</dbReference>
<dbReference type="EMBL" id="UINC01001046">
    <property type="protein sequence ID" value="SUZ68877.1"/>
    <property type="molecule type" value="Genomic_DNA"/>
</dbReference>
<dbReference type="PANTHER" id="PTHR30636">
    <property type="entry name" value="UPF0701 PROTEIN YICC"/>
    <property type="match status" value="1"/>
</dbReference>
<dbReference type="PANTHER" id="PTHR30636:SF3">
    <property type="entry name" value="UPF0701 PROTEIN YICC"/>
    <property type="match status" value="1"/>
</dbReference>
<feature type="domain" description="Endoribonuclease YicC-like C-terminal" evidence="7">
    <location>
        <begin position="176"/>
        <end position="297"/>
    </location>
</feature>
<evidence type="ECO:0000256" key="1">
    <source>
        <dbReference type="ARBA" id="ARBA00001968"/>
    </source>
</evidence>
<evidence type="ECO:0008006" key="9">
    <source>
        <dbReference type="Google" id="ProtNLM"/>
    </source>
</evidence>
<keyword evidence="2" id="KW-0540">Nuclease</keyword>
<dbReference type="InterPro" id="IPR005229">
    <property type="entry name" value="YicC/YloC-like"/>
</dbReference>
<organism evidence="8">
    <name type="scientific">marine metagenome</name>
    <dbReference type="NCBI Taxonomy" id="408172"/>
    <lineage>
        <taxon>unclassified sequences</taxon>
        <taxon>metagenomes</taxon>
        <taxon>ecological metagenomes</taxon>
    </lineage>
</organism>